<dbReference type="EMBL" id="UOFN01000052">
    <property type="protein sequence ID" value="VAW75932.1"/>
    <property type="molecule type" value="Genomic_DNA"/>
</dbReference>
<accession>A0A3B0YKU2</accession>
<name>A0A3B0YKU2_9ZZZZ</name>
<proteinExistence type="predicted"/>
<dbReference type="AlphaFoldDB" id="A0A3B0YKU2"/>
<gene>
    <name evidence="2" type="ORF">MNBD_GAMMA15-949</name>
</gene>
<dbReference type="PANTHER" id="PTHR43591">
    <property type="entry name" value="METHYLTRANSFERASE"/>
    <property type="match status" value="1"/>
</dbReference>
<dbReference type="Gene3D" id="3.40.50.150">
    <property type="entry name" value="Vaccinia Virus protein VP39"/>
    <property type="match status" value="1"/>
</dbReference>
<evidence type="ECO:0000259" key="1">
    <source>
        <dbReference type="Pfam" id="PF08241"/>
    </source>
</evidence>
<dbReference type="InterPro" id="IPR029063">
    <property type="entry name" value="SAM-dependent_MTases_sf"/>
</dbReference>
<sequence length="227" mass="25139">MAAMTDPAAYEAWYHTPRGRWIGQQEFSLLIKLVQPVNGQSLLDVGSGTGYFSRAFAEAGLKVTGIDPDTDMIHYAQAQTGTVDYLQGDARHLPFADNSFDYCTAVTSLCFVDQPVKALAEMWRVSRQGIVLGLLNRNSLLYRSKHNSGSYRGARWDRWTEVEQWVAQLTPVSIEHRHKTAISLPNGGSLSRLAEQLLPGRLPWGGFIAVYIARNTATISVSHDCPA</sequence>
<reference evidence="2" key="1">
    <citation type="submission" date="2018-06" db="EMBL/GenBank/DDBJ databases">
        <authorList>
            <person name="Zhirakovskaya E."/>
        </authorList>
    </citation>
    <scope>NUCLEOTIDE SEQUENCE</scope>
</reference>
<protein>
    <recommendedName>
        <fullName evidence="1">Methyltransferase type 11 domain-containing protein</fullName>
    </recommendedName>
</protein>
<dbReference type="SUPFAM" id="SSF53335">
    <property type="entry name" value="S-adenosyl-L-methionine-dependent methyltransferases"/>
    <property type="match status" value="1"/>
</dbReference>
<dbReference type="GO" id="GO:0008757">
    <property type="term" value="F:S-adenosylmethionine-dependent methyltransferase activity"/>
    <property type="evidence" value="ECO:0007669"/>
    <property type="project" value="InterPro"/>
</dbReference>
<dbReference type="PANTHER" id="PTHR43591:SF24">
    <property type="entry name" value="2-METHOXY-6-POLYPRENYL-1,4-BENZOQUINOL METHYLASE, MITOCHONDRIAL"/>
    <property type="match status" value="1"/>
</dbReference>
<evidence type="ECO:0000313" key="2">
    <source>
        <dbReference type="EMBL" id="VAW75932.1"/>
    </source>
</evidence>
<dbReference type="Pfam" id="PF08241">
    <property type="entry name" value="Methyltransf_11"/>
    <property type="match status" value="1"/>
</dbReference>
<feature type="domain" description="Methyltransferase type 11" evidence="1">
    <location>
        <begin position="43"/>
        <end position="129"/>
    </location>
</feature>
<organism evidence="2">
    <name type="scientific">hydrothermal vent metagenome</name>
    <dbReference type="NCBI Taxonomy" id="652676"/>
    <lineage>
        <taxon>unclassified sequences</taxon>
        <taxon>metagenomes</taxon>
        <taxon>ecological metagenomes</taxon>
    </lineage>
</organism>
<dbReference type="InterPro" id="IPR013216">
    <property type="entry name" value="Methyltransf_11"/>
</dbReference>
<dbReference type="CDD" id="cd02440">
    <property type="entry name" value="AdoMet_MTases"/>
    <property type="match status" value="1"/>
</dbReference>